<keyword evidence="3" id="KW-0964">Secreted</keyword>
<dbReference type="InterPro" id="IPR000111">
    <property type="entry name" value="Glyco_hydro_27/36_CS"/>
</dbReference>
<evidence type="ECO:0000256" key="10">
    <source>
        <dbReference type="ARBA" id="ARBA00023326"/>
    </source>
</evidence>
<proteinExistence type="inferred from homology"/>
<evidence type="ECO:0000256" key="3">
    <source>
        <dbReference type="ARBA" id="ARBA00022525"/>
    </source>
</evidence>
<dbReference type="Pfam" id="PF17801">
    <property type="entry name" value="Melibiase_C"/>
    <property type="match status" value="1"/>
</dbReference>
<dbReference type="FunFam" id="3.20.20.70:FF:000197">
    <property type="entry name" value="Alpha-galactosidase"/>
    <property type="match status" value="1"/>
</dbReference>
<comment type="caution">
    <text evidence="13">The sequence shown here is derived from an EMBL/GenBank/DDBJ whole genome shotgun (WGS) entry which is preliminary data.</text>
</comment>
<organism evidence="13 14">
    <name type="scientific">Arenibacter aquaticus</name>
    <dbReference type="NCBI Taxonomy" id="2489054"/>
    <lineage>
        <taxon>Bacteria</taxon>
        <taxon>Pseudomonadati</taxon>
        <taxon>Bacteroidota</taxon>
        <taxon>Flavobacteriia</taxon>
        <taxon>Flavobacteriales</taxon>
        <taxon>Flavobacteriaceae</taxon>
        <taxon>Arenibacter</taxon>
    </lineage>
</organism>
<dbReference type="EMBL" id="RQPJ01000003">
    <property type="protein sequence ID" value="RTE53928.1"/>
    <property type="molecule type" value="Genomic_DNA"/>
</dbReference>
<dbReference type="PROSITE" id="PS00512">
    <property type="entry name" value="ALPHA_GALACTOSIDASE"/>
    <property type="match status" value="1"/>
</dbReference>
<dbReference type="PRINTS" id="PR00740">
    <property type="entry name" value="GLHYDRLASE27"/>
</dbReference>
<dbReference type="SMART" id="SM00776">
    <property type="entry name" value="NPCBM"/>
    <property type="match status" value="1"/>
</dbReference>
<dbReference type="OrthoDB" id="9807519at2"/>
<dbReference type="InterPro" id="IPR008979">
    <property type="entry name" value="Galactose-bd-like_sf"/>
</dbReference>
<evidence type="ECO:0000259" key="12">
    <source>
        <dbReference type="SMART" id="SM00776"/>
    </source>
</evidence>
<dbReference type="InterPro" id="IPR002241">
    <property type="entry name" value="Glyco_hydro_27"/>
</dbReference>
<evidence type="ECO:0000256" key="8">
    <source>
        <dbReference type="ARBA" id="ARBA00023277"/>
    </source>
</evidence>
<keyword evidence="9 11" id="KW-0326">Glycosidase</keyword>
<comment type="subcellular location">
    <subcellularLocation>
        <location evidence="1">Secreted</location>
    </subcellularLocation>
</comment>
<dbReference type="SUPFAM" id="SSF51011">
    <property type="entry name" value="Glycosyl hydrolase domain"/>
    <property type="match status" value="1"/>
</dbReference>
<dbReference type="Pfam" id="PF03629">
    <property type="entry name" value="SASA"/>
    <property type="match status" value="1"/>
</dbReference>
<dbReference type="GO" id="GO:0004557">
    <property type="term" value="F:alpha-galactosidase activity"/>
    <property type="evidence" value="ECO:0007669"/>
    <property type="project" value="UniProtKB-EC"/>
</dbReference>
<dbReference type="InterPro" id="IPR013780">
    <property type="entry name" value="Glyco_hydro_b"/>
</dbReference>
<dbReference type="Gene3D" id="2.60.120.1060">
    <property type="entry name" value="NPCBM/NEW2 domain"/>
    <property type="match status" value="1"/>
</dbReference>
<dbReference type="FunFam" id="2.60.40.1180:FF:000008">
    <property type="entry name" value="Alpha-galactosidase"/>
    <property type="match status" value="1"/>
</dbReference>
<dbReference type="Gene3D" id="2.60.40.1180">
    <property type="entry name" value="Golgi alpha-mannosidase II"/>
    <property type="match status" value="1"/>
</dbReference>
<dbReference type="PANTHER" id="PTHR11452">
    <property type="entry name" value="ALPHA-GALACTOSIDASE/ALPHA-N-ACETYLGALACTOSAMINIDASE"/>
    <property type="match status" value="1"/>
</dbReference>
<dbReference type="Pfam" id="PF16499">
    <property type="entry name" value="Melibiase_2"/>
    <property type="match status" value="1"/>
</dbReference>
<protein>
    <recommendedName>
        <fullName evidence="11">Alpha-galactosidase</fullName>
        <ecNumber evidence="11">3.2.1.22</ecNumber>
    </recommendedName>
    <alternativeName>
        <fullName evidence="11">Melibiase</fullName>
    </alternativeName>
</protein>
<evidence type="ECO:0000256" key="1">
    <source>
        <dbReference type="ARBA" id="ARBA00004613"/>
    </source>
</evidence>
<evidence type="ECO:0000256" key="11">
    <source>
        <dbReference type="RuleBase" id="RU361168"/>
    </source>
</evidence>
<dbReference type="SUPFAM" id="SSF49785">
    <property type="entry name" value="Galactose-binding domain-like"/>
    <property type="match status" value="1"/>
</dbReference>
<keyword evidence="7" id="KW-0325">Glycoprotein</keyword>
<evidence type="ECO:0000256" key="2">
    <source>
        <dbReference type="ARBA" id="ARBA00009743"/>
    </source>
</evidence>
<dbReference type="SUPFAM" id="SSF52266">
    <property type="entry name" value="SGNH hydrolase"/>
    <property type="match status" value="1"/>
</dbReference>
<keyword evidence="8" id="KW-0119">Carbohydrate metabolism</keyword>
<evidence type="ECO:0000256" key="6">
    <source>
        <dbReference type="ARBA" id="ARBA00023157"/>
    </source>
</evidence>
<keyword evidence="4" id="KW-0732">Signal</keyword>
<dbReference type="SUPFAM" id="SSF51445">
    <property type="entry name" value="(Trans)glycosidases"/>
    <property type="match status" value="1"/>
</dbReference>
<evidence type="ECO:0000256" key="9">
    <source>
        <dbReference type="ARBA" id="ARBA00023295"/>
    </source>
</evidence>
<dbReference type="InterPro" id="IPR013222">
    <property type="entry name" value="Glyco_hyd_98_carb-bd"/>
</dbReference>
<dbReference type="AlphaFoldDB" id="A0A3S0CP17"/>
<dbReference type="GO" id="GO:0000272">
    <property type="term" value="P:polysaccharide catabolic process"/>
    <property type="evidence" value="ECO:0007669"/>
    <property type="project" value="UniProtKB-KW"/>
</dbReference>
<dbReference type="InterPro" id="IPR013785">
    <property type="entry name" value="Aldolase_TIM"/>
</dbReference>
<dbReference type="InterPro" id="IPR038637">
    <property type="entry name" value="NPCBM_sf"/>
</dbReference>
<reference evidence="13 14" key="1">
    <citation type="submission" date="2018-11" db="EMBL/GenBank/DDBJ databases">
        <title>Arenibacter aquaticus sp.nov., a marine bacterium isolated from surface seawater in the South China Sea.</title>
        <authorList>
            <person name="Guo J."/>
            <person name="Sun J."/>
        </authorList>
    </citation>
    <scope>NUCLEOTIDE SEQUENCE [LARGE SCALE GENOMIC DNA]</scope>
    <source>
        <strain evidence="13 14">GUO666</strain>
    </source>
</reference>
<evidence type="ECO:0000313" key="14">
    <source>
        <dbReference type="Proteomes" id="UP000267585"/>
    </source>
</evidence>
<dbReference type="Pfam" id="PF08305">
    <property type="entry name" value="NPCBM"/>
    <property type="match status" value="1"/>
</dbReference>
<evidence type="ECO:0000256" key="5">
    <source>
        <dbReference type="ARBA" id="ARBA00022801"/>
    </source>
</evidence>
<dbReference type="GO" id="GO:0016788">
    <property type="term" value="F:hydrolase activity, acting on ester bonds"/>
    <property type="evidence" value="ECO:0007669"/>
    <property type="project" value="UniProtKB-ARBA"/>
</dbReference>
<dbReference type="InterPro" id="IPR041233">
    <property type="entry name" value="Melibiase_C"/>
</dbReference>
<sequence length="873" mass="97710">MIKQSIKQFFSRLSILLVVMLCLGLKSNAQQPLKVIILAGQSNMQGHGEMEKGEKGEKGNLRWVINNDQEGAYQHLVDENGEWSQRDDVFIHTWDKFNTIKTGKLSAGYGAFDTTIGPELGFGHVVGDHYDNKVLLIKTSWGGKSLAVDFRPPSAVSDSGYKRLPAQPKDTGYYYVQMLSTIHKVLDNLHQYVPEYQGEGYELAGFGWHQGWNDRVTKTANKYYEQNLVHLIKDIRKDLGAPNLPFVIATTGMKGWEDKDPRAISLMNAQMAMPSYPEFKDNVSVVDTRDFYIPIDDSPSKQFYHWNRNAASYLKIGEALGKAMIALKEKQAAKNIHQEIRNVASFDSKYLTPTPPMGWNSWNAFEKDIDENKIKEIADIMVSSGMREAGYKYLVLDDAWMAADRNEKGQLVADSIKFPGGMKAIGDYIHSKGLKYGIYECRGDKTCQNLPGSFEHEQTDMNSFAEWGVDYIKLDACFARKNGRLSSEDFDVYHQAILQTGRPMILSISDFGSGAWAWGGKNYGQLWRTSMDIYPRIQSVYRCAETSGGDGAIHPAFKGLWQFAGPDSWNDPDMLQVGNLKSTVEDKVHFSLWSILAAPIMAGNDLRSMSKEIKDILLAKEVIAVNQDPRAHQGYQVYDKDSLEIYNKPLSDGTTAVLLLNKGQKKSDLTVNWEQIGLSGPQNVRDLWLEKDLGTFNGSFTAKNLGKHEHLLLKIGTVGSTIVPGPTPIPEEKYTVTQEGTTYLSDIYYMLKKGNAPVVDKTYHGKPIKISGKKYSKGLGVKSKSEVMYRLNGKADRFQAVVSLDKSSPKGETGRFQVMVEEKFGGRILFDSGQIKKGKVKIDIDVSGLDFILLDFSGKKVFGNWGNAKVISK</sequence>
<dbReference type="RefSeq" id="WP_126161916.1">
    <property type="nucleotide sequence ID" value="NZ_RQPJ01000003.1"/>
</dbReference>
<dbReference type="EC" id="3.2.1.22" evidence="11"/>
<comment type="catalytic activity">
    <reaction evidence="11">
        <text>Hydrolysis of terminal, non-reducing alpha-D-galactose residues in alpha-D-galactosides, including galactose oligosaccharides, galactomannans and galactolipids.</text>
        <dbReference type="EC" id="3.2.1.22"/>
    </reaction>
</comment>
<name>A0A3S0CP17_9FLAO</name>
<dbReference type="Gene3D" id="3.20.20.70">
    <property type="entry name" value="Aldolase class I"/>
    <property type="match status" value="1"/>
</dbReference>
<dbReference type="PANTHER" id="PTHR11452:SF75">
    <property type="entry name" value="ALPHA-GALACTOSIDASE MEL1"/>
    <property type="match status" value="1"/>
</dbReference>
<keyword evidence="5 11" id="KW-0378">Hydrolase</keyword>
<evidence type="ECO:0000313" key="13">
    <source>
        <dbReference type="EMBL" id="RTE53928.1"/>
    </source>
</evidence>
<dbReference type="InterPro" id="IPR017853">
    <property type="entry name" value="GH"/>
</dbReference>
<keyword evidence="14" id="KW-1185">Reference proteome</keyword>
<dbReference type="CDD" id="cd14792">
    <property type="entry name" value="GH27"/>
    <property type="match status" value="1"/>
</dbReference>
<gene>
    <name evidence="13" type="ORF">EHW67_08310</name>
</gene>
<evidence type="ECO:0000256" key="4">
    <source>
        <dbReference type="ARBA" id="ARBA00022729"/>
    </source>
</evidence>
<dbReference type="Gene3D" id="3.40.50.1110">
    <property type="entry name" value="SGNH hydrolase"/>
    <property type="match status" value="1"/>
</dbReference>
<comment type="similarity">
    <text evidence="2 11">Belongs to the glycosyl hydrolase 27 family.</text>
</comment>
<keyword evidence="10" id="KW-0624">Polysaccharide degradation</keyword>
<dbReference type="InterPro" id="IPR036514">
    <property type="entry name" value="SGNH_hydro_sf"/>
</dbReference>
<dbReference type="GO" id="GO:0005576">
    <property type="term" value="C:extracellular region"/>
    <property type="evidence" value="ECO:0007669"/>
    <property type="project" value="UniProtKB-SubCell"/>
</dbReference>
<evidence type="ECO:0000256" key="7">
    <source>
        <dbReference type="ARBA" id="ARBA00023180"/>
    </source>
</evidence>
<dbReference type="Proteomes" id="UP000267585">
    <property type="component" value="Unassembled WGS sequence"/>
</dbReference>
<dbReference type="InterPro" id="IPR005181">
    <property type="entry name" value="SASA"/>
</dbReference>
<keyword evidence="6 11" id="KW-1015">Disulfide bond</keyword>
<feature type="domain" description="Glycosyl hydrolase family 98 putative carbohydrate-binding module" evidence="12">
    <location>
        <begin position="738"/>
        <end position="872"/>
    </location>
</feature>
<accession>A0A3S0CP17</accession>